<dbReference type="InterPro" id="IPR051356">
    <property type="entry name" value="SOX/SOX-like_TF"/>
</dbReference>
<dbReference type="FunFam" id="1.10.30.10:FF:000003">
    <property type="entry name" value="Putative transcription factor SOX-6"/>
    <property type="match status" value="1"/>
</dbReference>
<feature type="region of interest" description="Disordered" evidence="6">
    <location>
        <begin position="128"/>
        <end position="175"/>
    </location>
</feature>
<gene>
    <name evidence="8" type="primary">sox6_0</name>
    <name evidence="8" type="ORF">FJT64_006712</name>
</gene>
<feature type="region of interest" description="Disordered" evidence="6">
    <location>
        <begin position="388"/>
        <end position="440"/>
    </location>
</feature>
<comment type="caution">
    <text evidence="8">The sequence shown here is derived from an EMBL/GenBank/DDBJ whole genome shotgun (WGS) entry which is preliminary data.</text>
</comment>
<dbReference type="InterPro" id="IPR009071">
    <property type="entry name" value="HMG_box_dom"/>
</dbReference>
<feature type="DNA-binding region" description="HMG box" evidence="5">
    <location>
        <begin position="273"/>
        <end position="341"/>
    </location>
</feature>
<sequence length="440" mass="48347">MLVMSAKRKSPPSKLYDLSVFSGPDGGGGRESPEGTAVSPALTQPTGTATPGRTMEDVLKRLSAKVLDDSPAPLFYTASHRRRSLGARCLLGHRHHTRCFCTRCSVARLLAWYRRQPAPRLIWYRLDPAPDQQEPPDRSSASPPSPPSAARRPSVGDGFPQGLSRPSPVEGFPPAAVGRPLLTPPFLPYGLTPLPTSHGDWTESRLHLLYPPVSFAGGLAGLALTSHGVTSPVMTSPVSRGADTSLETTCTSKLFGAKIIRQQRRDTGGKPHVKRPMNAFMVWAKDERRKILKTCPDMHNSNISKILGARWKEMTNEQKQPYYEEQSRLSKQHMEEHPEYRYRPRPKRTCIVDGKKLRISEYKALMRRRRQEMSGLWCRDGSVPEVPGLLSPGEVASATHGRSPLPSPATSRDSVSPYSPGAAAETAEAPPPRPQPQTAV</sequence>
<accession>A0A6A4VWK2</accession>
<feature type="compositionally biased region" description="Low complexity" evidence="6">
    <location>
        <begin position="138"/>
        <end position="153"/>
    </location>
</feature>
<dbReference type="CDD" id="cd22042">
    <property type="entry name" value="HMG-box_EGL13-like"/>
    <property type="match status" value="1"/>
</dbReference>
<dbReference type="OrthoDB" id="6247875at2759"/>
<dbReference type="Gene3D" id="1.10.30.10">
    <property type="entry name" value="High mobility group box domain"/>
    <property type="match status" value="1"/>
</dbReference>
<dbReference type="PROSITE" id="PS50118">
    <property type="entry name" value="HMG_BOX_2"/>
    <property type="match status" value="1"/>
</dbReference>
<evidence type="ECO:0000256" key="5">
    <source>
        <dbReference type="PROSITE-ProRule" id="PRU00267"/>
    </source>
</evidence>
<dbReference type="PANTHER" id="PTHR45789:SF2">
    <property type="entry name" value="FI18025P1"/>
    <property type="match status" value="1"/>
</dbReference>
<feature type="compositionally biased region" description="Basic residues" evidence="6">
    <location>
        <begin position="1"/>
        <end position="11"/>
    </location>
</feature>
<evidence type="ECO:0000259" key="7">
    <source>
        <dbReference type="PROSITE" id="PS50118"/>
    </source>
</evidence>
<evidence type="ECO:0000313" key="8">
    <source>
        <dbReference type="EMBL" id="KAF0295790.1"/>
    </source>
</evidence>
<dbReference type="Pfam" id="PF00505">
    <property type="entry name" value="HMG_box"/>
    <property type="match status" value="1"/>
</dbReference>
<feature type="compositionally biased region" description="Polar residues" evidence="6">
    <location>
        <begin position="41"/>
        <end position="51"/>
    </location>
</feature>
<evidence type="ECO:0000256" key="1">
    <source>
        <dbReference type="ARBA" id="ARBA00023015"/>
    </source>
</evidence>
<evidence type="ECO:0000256" key="3">
    <source>
        <dbReference type="ARBA" id="ARBA00023163"/>
    </source>
</evidence>
<dbReference type="GO" id="GO:0000978">
    <property type="term" value="F:RNA polymerase II cis-regulatory region sequence-specific DNA binding"/>
    <property type="evidence" value="ECO:0007669"/>
    <property type="project" value="TreeGrafter"/>
</dbReference>
<dbReference type="GO" id="GO:0000981">
    <property type="term" value="F:DNA-binding transcription factor activity, RNA polymerase II-specific"/>
    <property type="evidence" value="ECO:0007669"/>
    <property type="project" value="TreeGrafter"/>
</dbReference>
<keyword evidence="2 5" id="KW-0238">DNA-binding</keyword>
<feature type="domain" description="HMG box" evidence="7">
    <location>
        <begin position="273"/>
        <end position="341"/>
    </location>
</feature>
<evidence type="ECO:0000256" key="6">
    <source>
        <dbReference type="SAM" id="MobiDB-lite"/>
    </source>
</evidence>
<keyword evidence="1" id="KW-0805">Transcription regulation</keyword>
<dbReference type="SUPFAM" id="SSF47095">
    <property type="entry name" value="HMG-box"/>
    <property type="match status" value="1"/>
</dbReference>
<keyword evidence="9" id="KW-1185">Reference proteome</keyword>
<feature type="compositionally biased region" description="Polar residues" evidence="6">
    <location>
        <begin position="408"/>
        <end position="417"/>
    </location>
</feature>
<dbReference type="PANTHER" id="PTHR45789">
    <property type="entry name" value="FI18025P1"/>
    <property type="match status" value="1"/>
</dbReference>
<name>A0A6A4VWK2_AMPAM</name>
<dbReference type="InterPro" id="IPR036910">
    <property type="entry name" value="HMG_box_dom_sf"/>
</dbReference>
<evidence type="ECO:0000256" key="2">
    <source>
        <dbReference type="ARBA" id="ARBA00023125"/>
    </source>
</evidence>
<protein>
    <submittedName>
        <fullName evidence="8">Transcription factor Sox-6</fullName>
    </submittedName>
</protein>
<proteinExistence type="predicted"/>
<dbReference type="GO" id="GO:0045165">
    <property type="term" value="P:cell fate commitment"/>
    <property type="evidence" value="ECO:0007669"/>
    <property type="project" value="TreeGrafter"/>
</dbReference>
<reference evidence="8 9" key="1">
    <citation type="submission" date="2019-07" db="EMBL/GenBank/DDBJ databases">
        <title>Draft genome assembly of a fouling barnacle, Amphibalanus amphitrite (Darwin, 1854): The first reference genome for Thecostraca.</title>
        <authorList>
            <person name="Kim W."/>
        </authorList>
    </citation>
    <scope>NUCLEOTIDE SEQUENCE [LARGE SCALE GENOMIC DNA]</scope>
    <source>
        <strain evidence="8">SNU_AA5</strain>
        <tissue evidence="8">Soma without cirri and trophi</tissue>
    </source>
</reference>
<dbReference type="GO" id="GO:0005634">
    <property type="term" value="C:nucleus"/>
    <property type="evidence" value="ECO:0007669"/>
    <property type="project" value="UniProtKB-UniRule"/>
</dbReference>
<dbReference type="SMART" id="SM00398">
    <property type="entry name" value="HMG"/>
    <property type="match status" value="1"/>
</dbReference>
<dbReference type="EMBL" id="VIIS01001597">
    <property type="protein sequence ID" value="KAF0295790.1"/>
    <property type="molecule type" value="Genomic_DNA"/>
</dbReference>
<dbReference type="Proteomes" id="UP000440578">
    <property type="component" value="Unassembled WGS sequence"/>
</dbReference>
<evidence type="ECO:0000313" key="9">
    <source>
        <dbReference type="Proteomes" id="UP000440578"/>
    </source>
</evidence>
<keyword evidence="3" id="KW-0804">Transcription</keyword>
<feature type="compositionally biased region" description="Pro residues" evidence="6">
    <location>
        <begin position="429"/>
        <end position="440"/>
    </location>
</feature>
<keyword evidence="4 5" id="KW-0539">Nucleus</keyword>
<dbReference type="AlphaFoldDB" id="A0A6A4VWK2"/>
<organism evidence="8 9">
    <name type="scientific">Amphibalanus amphitrite</name>
    <name type="common">Striped barnacle</name>
    <name type="synonym">Balanus amphitrite</name>
    <dbReference type="NCBI Taxonomy" id="1232801"/>
    <lineage>
        <taxon>Eukaryota</taxon>
        <taxon>Metazoa</taxon>
        <taxon>Ecdysozoa</taxon>
        <taxon>Arthropoda</taxon>
        <taxon>Crustacea</taxon>
        <taxon>Multicrustacea</taxon>
        <taxon>Cirripedia</taxon>
        <taxon>Thoracica</taxon>
        <taxon>Thoracicalcarea</taxon>
        <taxon>Balanomorpha</taxon>
        <taxon>Balanoidea</taxon>
        <taxon>Balanidae</taxon>
        <taxon>Amphibalaninae</taxon>
        <taxon>Amphibalanus</taxon>
    </lineage>
</organism>
<feature type="region of interest" description="Disordered" evidence="6">
    <location>
        <begin position="1"/>
        <end position="52"/>
    </location>
</feature>
<evidence type="ECO:0000256" key="4">
    <source>
        <dbReference type="ARBA" id="ARBA00023242"/>
    </source>
</evidence>